<organism evidence="3 4">
    <name type="scientific">Guyanagaster necrorhizus</name>
    <dbReference type="NCBI Taxonomy" id="856835"/>
    <lineage>
        <taxon>Eukaryota</taxon>
        <taxon>Fungi</taxon>
        <taxon>Dikarya</taxon>
        <taxon>Basidiomycota</taxon>
        <taxon>Agaricomycotina</taxon>
        <taxon>Agaricomycetes</taxon>
        <taxon>Agaricomycetidae</taxon>
        <taxon>Agaricales</taxon>
        <taxon>Marasmiineae</taxon>
        <taxon>Physalacriaceae</taxon>
        <taxon>Guyanagaster</taxon>
    </lineage>
</organism>
<evidence type="ECO:0000256" key="1">
    <source>
        <dbReference type="SAM" id="SignalP"/>
    </source>
</evidence>
<keyword evidence="4" id="KW-1185">Reference proteome</keyword>
<reference evidence="3" key="1">
    <citation type="submission" date="2020-11" db="EMBL/GenBank/DDBJ databases">
        <title>Adaptations for nitrogen fixation in a non-lichenized fungal sporocarp promotes dispersal by wood-feeding termites.</title>
        <authorList>
            <consortium name="DOE Joint Genome Institute"/>
            <person name="Koch R.A."/>
            <person name="Yoon G."/>
            <person name="Arayal U."/>
            <person name="Lail K."/>
            <person name="Amirebrahimi M."/>
            <person name="Labutti K."/>
            <person name="Lipzen A."/>
            <person name="Riley R."/>
            <person name="Barry K."/>
            <person name="Henrissat B."/>
            <person name="Grigoriev I.V."/>
            <person name="Herr J.R."/>
            <person name="Aime M.C."/>
        </authorList>
    </citation>
    <scope>NUCLEOTIDE SEQUENCE</scope>
    <source>
        <strain evidence="3">MCA 3950</strain>
    </source>
</reference>
<dbReference type="InterPro" id="IPR046528">
    <property type="entry name" value="DUF6593"/>
</dbReference>
<protein>
    <recommendedName>
        <fullName evidence="2">DUF6593 domain-containing protein</fullName>
    </recommendedName>
</protein>
<dbReference type="EMBL" id="MU250532">
    <property type="protein sequence ID" value="KAG7447149.1"/>
    <property type="molecule type" value="Genomic_DNA"/>
</dbReference>
<dbReference type="RefSeq" id="XP_043040649.1">
    <property type="nucleotide sequence ID" value="XM_043181709.1"/>
</dbReference>
<proteinExistence type="predicted"/>
<gene>
    <name evidence="3" type="ORF">BT62DRAFT_63504</name>
</gene>
<feature type="signal peptide" evidence="1">
    <location>
        <begin position="1"/>
        <end position="18"/>
    </location>
</feature>
<comment type="caution">
    <text evidence="3">The sequence shown here is derived from an EMBL/GenBank/DDBJ whole genome shotgun (WGS) entry which is preliminary data.</text>
</comment>
<evidence type="ECO:0000313" key="3">
    <source>
        <dbReference type="EMBL" id="KAG7447149.1"/>
    </source>
</evidence>
<sequence>MSEWWSIVAVLFAHSAEMESISLLEDYCVHNDLAVGDNHIYYEIVTCFWHPTLTKINILNPETRALKTIAEVQKSYSGRHRVRFLAGKYMGEWISSDKFLKVEKAKIGGSFLVEGVGYRWKTHNRRLQLVRSDDETKTPLVVCQPHRRYSLVMLMSRHASLQVNLELANFMDRLIVSYILVERRRRMI</sequence>
<feature type="domain" description="DUF6593" evidence="2">
    <location>
        <begin position="37"/>
        <end position="187"/>
    </location>
</feature>
<evidence type="ECO:0000313" key="4">
    <source>
        <dbReference type="Proteomes" id="UP000812287"/>
    </source>
</evidence>
<dbReference type="Proteomes" id="UP000812287">
    <property type="component" value="Unassembled WGS sequence"/>
</dbReference>
<dbReference type="GeneID" id="66104005"/>
<keyword evidence="1" id="KW-0732">Signal</keyword>
<dbReference type="Pfam" id="PF20236">
    <property type="entry name" value="DUF6593"/>
    <property type="match status" value="1"/>
</dbReference>
<dbReference type="AlphaFoldDB" id="A0A9P7VVX4"/>
<name>A0A9P7VVX4_9AGAR</name>
<evidence type="ECO:0000259" key="2">
    <source>
        <dbReference type="Pfam" id="PF20236"/>
    </source>
</evidence>
<feature type="chain" id="PRO_5040404590" description="DUF6593 domain-containing protein" evidence="1">
    <location>
        <begin position="19"/>
        <end position="188"/>
    </location>
</feature>
<accession>A0A9P7VVX4</accession>
<dbReference type="OrthoDB" id="2798132at2759"/>